<reference evidence="2" key="2">
    <citation type="journal article" date="2018" name="BMC Genomics">
        <title>Genomic insights into host adaptation between the wheat stripe rust pathogen (Puccinia striiformis f. sp. tritici) and the barley stripe rust pathogen (Puccinia striiformis f. sp. hordei).</title>
        <authorList>
            <person name="Xia C."/>
            <person name="Wang M."/>
            <person name="Yin C."/>
            <person name="Cornejo O.E."/>
            <person name="Hulbert S.H."/>
            <person name="Chen X."/>
        </authorList>
    </citation>
    <scope>NUCLEOTIDE SEQUENCE [LARGE SCALE GENOMIC DNA]</scope>
    <source>
        <strain evidence="2">93TX-2</strain>
    </source>
</reference>
<reference evidence="2" key="3">
    <citation type="journal article" date="2018" name="Mol. Plant Microbe Interact.">
        <title>Genome sequence resources for the wheat stripe rust pathogen (Puccinia striiformis f. sp. tritici) and the barley stripe rust pathogen (Puccinia striiformis f. sp. hordei).</title>
        <authorList>
            <person name="Xia C."/>
            <person name="Wang M."/>
            <person name="Yin C."/>
            <person name="Cornejo O.E."/>
            <person name="Hulbert S.H."/>
            <person name="Chen X."/>
        </authorList>
    </citation>
    <scope>NUCLEOTIDE SEQUENCE [LARGE SCALE GENOMIC DNA]</scope>
    <source>
        <strain evidence="2">93TX-2</strain>
    </source>
</reference>
<name>A0A2S4WD14_9BASI</name>
<sequence length="67" mass="7533">MFMWTAEVWSLVEEDCLPPYKTGGCPPPADLPKAHDCTCCLGQLDSLSTKRPIHDFKFDGADNRYRG</sequence>
<protein>
    <submittedName>
        <fullName evidence="1">Uncharacterized protein</fullName>
    </submittedName>
</protein>
<dbReference type="EMBL" id="PKSM01000046">
    <property type="protein sequence ID" value="POW19628.1"/>
    <property type="molecule type" value="Genomic_DNA"/>
</dbReference>
<gene>
    <name evidence="1" type="ORF">PSHT_04460</name>
</gene>
<proteinExistence type="predicted"/>
<dbReference type="VEuPathDB" id="FungiDB:PSHT_04460"/>
<reference evidence="1 2" key="1">
    <citation type="submission" date="2017-12" db="EMBL/GenBank/DDBJ databases">
        <title>Gene loss provides genomic basis for host adaptation in cereal stripe rust fungi.</title>
        <authorList>
            <person name="Xia C."/>
        </authorList>
    </citation>
    <scope>NUCLEOTIDE SEQUENCE [LARGE SCALE GENOMIC DNA]</scope>
    <source>
        <strain evidence="1 2">93TX-2</strain>
    </source>
</reference>
<evidence type="ECO:0000313" key="2">
    <source>
        <dbReference type="Proteomes" id="UP000238274"/>
    </source>
</evidence>
<keyword evidence="2" id="KW-1185">Reference proteome</keyword>
<dbReference type="Proteomes" id="UP000238274">
    <property type="component" value="Unassembled WGS sequence"/>
</dbReference>
<comment type="caution">
    <text evidence="1">The sequence shown here is derived from an EMBL/GenBank/DDBJ whole genome shotgun (WGS) entry which is preliminary data.</text>
</comment>
<dbReference type="AlphaFoldDB" id="A0A2S4WD14"/>
<evidence type="ECO:0000313" key="1">
    <source>
        <dbReference type="EMBL" id="POW19628.1"/>
    </source>
</evidence>
<accession>A0A2S4WD14</accession>
<organism evidence="1 2">
    <name type="scientific">Puccinia striiformis</name>
    <dbReference type="NCBI Taxonomy" id="27350"/>
    <lineage>
        <taxon>Eukaryota</taxon>
        <taxon>Fungi</taxon>
        <taxon>Dikarya</taxon>
        <taxon>Basidiomycota</taxon>
        <taxon>Pucciniomycotina</taxon>
        <taxon>Pucciniomycetes</taxon>
        <taxon>Pucciniales</taxon>
        <taxon>Pucciniaceae</taxon>
        <taxon>Puccinia</taxon>
    </lineage>
</organism>